<feature type="non-terminal residue" evidence="1">
    <location>
        <position position="1"/>
    </location>
</feature>
<accession>A0A0F9AMQ8</accession>
<comment type="caution">
    <text evidence="1">The sequence shown here is derived from an EMBL/GenBank/DDBJ whole genome shotgun (WGS) entry which is preliminary data.</text>
</comment>
<sequence>CKVMLEEAGVALLPGSNFGPGGAGFVRLCYATGQDKITEGLARMAKWLAERRRS</sequence>
<reference evidence="1" key="1">
    <citation type="journal article" date="2015" name="Nature">
        <title>Complex archaea that bridge the gap between prokaryotes and eukaryotes.</title>
        <authorList>
            <person name="Spang A."/>
            <person name="Saw J.H."/>
            <person name="Jorgensen S.L."/>
            <person name="Zaremba-Niedzwiedzka K."/>
            <person name="Martijn J."/>
            <person name="Lind A.E."/>
            <person name="van Eijk R."/>
            <person name="Schleper C."/>
            <person name="Guy L."/>
            <person name="Ettema T.J."/>
        </authorList>
    </citation>
    <scope>NUCLEOTIDE SEQUENCE</scope>
</reference>
<evidence type="ECO:0000313" key="1">
    <source>
        <dbReference type="EMBL" id="KKK73476.1"/>
    </source>
</evidence>
<name>A0A0F9AMQ8_9ZZZZ</name>
<dbReference type="InterPro" id="IPR015424">
    <property type="entry name" value="PyrdxlP-dep_Trfase"/>
</dbReference>
<protein>
    <recommendedName>
        <fullName evidence="2">Aminotransferase class I/classII domain-containing protein</fullName>
    </recommendedName>
</protein>
<evidence type="ECO:0008006" key="2">
    <source>
        <dbReference type="Google" id="ProtNLM"/>
    </source>
</evidence>
<organism evidence="1">
    <name type="scientific">marine sediment metagenome</name>
    <dbReference type="NCBI Taxonomy" id="412755"/>
    <lineage>
        <taxon>unclassified sequences</taxon>
        <taxon>metagenomes</taxon>
        <taxon>ecological metagenomes</taxon>
    </lineage>
</organism>
<gene>
    <name evidence="1" type="ORF">LCGC14_2893460</name>
</gene>
<dbReference type="AlphaFoldDB" id="A0A0F9AMQ8"/>
<dbReference type="EMBL" id="LAZR01056772">
    <property type="protein sequence ID" value="KKK73476.1"/>
    <property type="molecule type" value="Genomic_DNA"/>
</dbReference>
<dbReference type="Gene3D" id="3.90.1150.10">
    <property type="entry name" value="Aspartate Aminotransferase, domain 1"/>
    <property type="match status" value="1"/>
</dbReference>
<dbReference type="SUPFAM" id="SSF53383">
    <property type="entry name" value="PLP-dependent transferases"/>
    <property type="match status" value="1"/>
</dbReference>
<dbReference type="InterPro" id="IPR015422">
    <property type="entry name" value="PyrdxlP-dep_Trfase_small"/>
</dbReference>
<proteinExistence type="predicted"/>